<protein>
    <recommendedName>
        <fullName evidence="7">SMC hinge domain-containing protein</fullName>
    </recommendedName>
</protein>
<dbReference type="Pfam" id="PF02463">
    <property type="entry name" value="SMC_N"/>
    <property type="match status" value="1"/>
</dbReference>
<dbReference type="GO" id="GO:0005524">
    <property type="term" value="F:ATP binding"/>
    <property type="evidence" value="ECO:0007669"/>
    <property type="project" value="UniProtKB-KW"/>
</dbReference>
<feature type="coiled-coil region" evidence="6">
    <location>
        <begin position="188"/>
        <end position="215"/>
    </location>
</feature>
<evidence type="ECO:0000259" key="7">
    <source>
        <dbReference type="SMART" id="SM00968"/>
    </source>
</evidence>
<evidence type="ECO:0000256" key="4">
    <source>
        <dbReference type="ARBA" id="ARBA00023054"/>
    </source>
</evidence>
<dbReference type="SMART" id="SM00968">
    <property type="entry name" value="SMC_hinge"/>
    <property type="match status" value="1"/>
</dbReference>
<evidence type="ECO:0000256" key="2">
    <source>
        <dbReference type="ARBA" id="ARBA00022741"/>
    </source>
</evidence>
<sequence length="1173" mass="134476">VYISELKLHGFKSFAKKEVMKLGQGVTTVVGPNGCGKTNIVDAIRWVLGEQKYSILRSGKMEDVIFNGAENIKPLGVCEVSLTVHNNRGKLPVEYNDIEIARRIYRSGESEYFLNRTPCRLKDINDLFVDTGMGADAYSVIELKMIEQILSDTGDDRRRMFEEAAGINKYRHQRKRTLRRFEATRVDLERISDIIAEVEQKVRTLELQLKRFKRHATLNEDLEENDLALAYLQVFRYRSLIAPLEKKIKEFKHLRESKSTESSIHEKELNQFRDTYRVQEKELNELQINMTELNENREAIRNKILVWTEQGRGALLTVDRLNRESQNNCKKIGDLNQLSLDFDKEMSELEPNINALLETYKKEKDIFEKLESNYRQLVENLDHAQDARWELQRRQTEDRTLFDRTQALVEEKKSALLELQNVLEVTKENKSLQGKELQRLEKEQKHIRRELTAASDALSRHEKGMQISIDERDAILEERRFTAGQLQILDGQLAFYNELVETKEGFPEGTRYILENPQDFPGVLGTVADMFQIEPDFRDALEAGLGDLSHCLIAKDKMSAMSTLSKAREMQAGDLTIIPLKEASGLKIKLKSIPGDKNIIGRGSDMVTTSEQLKPLAEYLLGNLLVVQNLEDAAVAKTLAGWGIVDQFGSYSGSDLVLKNRQASVHGNLMGRQKKLESIITEIETYRKNAEEVSSREVRNSAAVVAKQEKVKDTLQTIEKLKQTLAGLDSDSLRSRIQQEQLLDNINNTTAEIKAIKLILKESKQALKSLQPIMDKAEKDYKACDEEVNLANDVMVQARHSRDDYQQKLQDARIRLVELESRRDQVKFKKSSGDESVKELRTRQETIVQEIGELQQKKSDLDSNIQSGEQELKTLNAEIQKQRSILDLKQSTYRDTYQSIEEIQAKIAAEQRDREQILEDLKNAELEATESAQQIRLVDERIQDRYGKNVPEDLIVDESEEVLELKIEKIQRSLENIGPVNMAVQDEYEDENERLATLNTQRDDLTAAEENLRETIRKIDRVARKRFQETFDLIKSNFEELFHLFFEGGDATLSLLGDPDPLEADIGIMAQPPGKRNTSLRLLSSGEKALTAISLLFAIYQVKPSPYCILDEVDAPLDDVNIRKFTRVLAKFCDETQFIIVTHNKLTMEIADYMYGVTQEKKGLSQLVSVKFD</sequence>
<dbReference type="GO" id="GO:0030261">
    <property type="term" value="P:chromosome condensation"/>
    <property type="evidence" value="ECO:0007669"/>
    <property type="project" value="InterPro"/>
</dbReference>
<dbReference type="HAMAP" id="MF_01894">
    <property type="entry name" value="Smc_prok"/>
    <property type="match status" value="1"/>
</dbReference>
<dbReference type="AlphaFoldDB" id="A0A381Q072"/>
<proteinExistence type="inferred from homology"/>
<dbReference type="Gene3D" id="1.20.1060.20">
    <property type="match status" value="1"/>
</dbReference>
<keyword evidence="5" id="KW-0238">DNA-binding</keyword>
<organism evidence="8">
    <name type="scientific">marine metagenome</name>
    <dbReference type="NCBI Taxonomy" id="408172"/>
    <lineage>
        <taxon>unclassified sequences</taxon>
        <taxon>metagenomes</taxon>
        <taxon>ecological metagenomes</taxon>
    </lineage>
</organism>
<dbReference type="InterPro" id="IPR036277">
    <property type="entry name" value="SMC_hinge_sf"/>
</dbReference>
<dbReference type="SUPFAM" id="SSF52540">
    <property type="entry name" value="P-loop containing nucleoside triphosphate hydrolases"/>
    <property type="match status" value="1"/>
</dbReference>
<evidence type="ECO:0000256" key="1">
    <source>
        <dbReference type="ARBA" id="ARBA00022490"/>
    </source>
</evidence>
<feature type="domain" description="SMC hinge" evidence="7">
    <location>
        <begin position="521"/>
        <end position="637"/>
    </location>
</feature>
<evidence type="ECO:0000256" key="5">
    <source>
        <dbReference type="ARBA" id="ARBA00023125"/>
    </source>
</evidence>
<accession>A0A381Q072</accession>
<dbReference type="InterPro" id="IPR027417">
    <property type="entry name" value="P-loop_NTPase"/>
</dbReference>
<reference evidence="8" key="1">
    <citation type="submission" date="2018-05" db="EMBL/GenBank/DDBJ databases">
        <authorList>
            <person name="Lanie J.A."/>
            <person name="Ng W.-L."/>
            <person name="Kazmierczak K.M."/>
            <person name="Andrzejewski T.M."/>
            <person name="Davidsen T.M."/>
            <person name="Wayne K.J."/>
            <person name="Tettelin H."/>
            <person name="Glass J.I."/>
            <person name="Rusch D."/>
            <person name="Podicherti R."/>
            <person name="Tsui H.-C.T."/>
            <person name="Winkler M.E."/>
        </authorList>
    </citation>
    <scope>NUCLEOTIDE SEQUENCE</scope>
</reference>
<keyword evidence="1" id="KW-0963">Cytoplasm</keyword>
<dbReference type="CDD" id="cd03278">
    <property type="entry name" value="ABC_SMC_barmotin"/>
    <property type="match status" value="1"/>
</dbReference>
<gene>
    <name evidence="8" type="ORF">METZ01_LOCUS25560</name>
</gene>
<evidence type="ECO:0000313" key="8">
    <source>
        <dbReference type="EMBL" id="SUZ72706.1"/>
    </source>
</evidence>
<dbReference type="InterPro" id="IPR010935">
    <property type="entry name" value="SMC_hinge"/>
</dbReference>
<dbReference type="SUPFAM" id="SSF75553">
    <property type="entry name" value="Smc hinge domain"/>
    <property type="match status" value="1"/>
</dbReference>
<name>A0A381Q072_9ZZZZ</name>
<dbReference type="InterPro" id="IPR003395">
    <property type="entry name" value="RecF/RecN/SMC_N"/>
</dbReference>
<feature type="non-terminal residue" evidence="8">
    <location>
        <position position="1"/>
    </location>
</feature>
<dbReference type="GO" id="GO:0003677">
    <property type="term" value="F:DNA binding"/>
    <property type="evidence" value="ECO:0007669"/>
    <property type="project" value="UniProtKB-KW"/>
</dbReference>
<dbReference type="GO" id="GO:0016887">
    <property type="term" value="F:ATP hydrolysis activity"/>
    <property type="evidence" value="ECO:0007669"/>
    <property type="project" value="InterPro"/>
</dbReference>
<dbReference type="Gene3D" id="3.30.70.1620">
    <property type="match status" value="1"/>
</dbReference>
<dbReference type="InterPro" id="IPR024704">
    <property type="entry name" value="SMC"/>
</dbReference>
<keyword evidence="4 6" id="KW-0175">Coiled coil</keyword>
<dbReference type="InterPro" id="IPR011890">
    <property type="entry name" value="SMC_prok"/>
</dbReference>
<dbReference type="GO" id="GO:0007062">
    <property type="term" value="P:sister chromatid cohesion"/>
    <property type="evidence" value="ECO:0007669"/>
    <property type="project" value="InterPro"/>
</dbReference>
<keyword evidence="2" id="KW-0547">Nucleotide-binding</keyword>
<evidence type="ECO:0000256" key="3">
    <source>
        <dbReference type="ARBA" id="ARBA00022840"/>
    </source>
</evidence>
<feature type="coiled-coil region" evidence="6">
    <location>
        <begin position="676"/>
        <end position="731"/>
    </location>
</feature>
<feature type="coiled-coil region" evidence="6">
    <location>
        <begin position="981"/>
        <end position="1025"/>
    </location>
</feature>
<feature type="coiled-coil region" evidence="6">
    <location>
        <begin position="774"/>
        <end position="941"/>
    </location>
</feature>
<dbReference type="Pfam" id="PF06470">
    <property type="entry name" value="SMC_hinge"/>
    <property type="match status" value="1"/>
</dbReference>
<dbReference type="NCBIfam" id="TIGR02168">
    <property type="entry name" value="SMC_prok_B"/>
    <property type="match status" value="1"/>
</dbReference>
<feature type="coiled-coil region" evidence="6">
    <location>
        <begin position="353"/>
        <end position="457"/>
    </location>
</feature>
<dbReference type="GO" id="GO:0005694">
    <property type="term" value="C:chromosome"/>
    <property type="evidence" value="ECO:0007669"/>
    <property type="project" value="InterPro"/>
</dbReference>
<dbReference type="PIRSF" id="PIRSF005719">
    <property type="entry name" value="SMC"/>
    <property type="match status" value="1"/>
</dbReference>
<evidence type="ECO:0000256" key="6">
    <source>
        <dbReference type="SAM" id="Coils"/>
    </source>
</evidence>
<dbReference type="Gene3D" id="3.40.50.300">
    <property type="entry name" value="P-loop containing nucleotide triphosphate hydrolases"/>
    <property type="match status" value="2"/>
</dbReference>
<feature type="coiled-coil region" evidence="6">
    <location>
        <begin position="269"/>
        <end position="310"/>
    </location>
</feature>
<dbReference type="PANTHER" id="PTHR43977">
    <property type="entry name" value="STRUCTURAL MAINTENANCE OF CHROMOSOMES PROTEIN 3"/>
    <property type="match status" value="1"/>
</dbReference>
<keyword evidence="3" id="KW-0067">ATP-binding</keyword>
<dbReference type="EMBL" id="UINC01001155">
    <property type="protein sequence ID" value="SUZ72706.1"/>
    <property type="molecule type" value="Genomic_DNA"/>
</dbReference>